<proteinExistence type="predicted"/>
<sequence length="106" mass="12146">MAIIEEIRAIAPEFEGYGHRRGDADLRHRDMVVNSRKAQRPMKENDLDPRGRWRFVHTSDIDHRNPICPFIARGVEVHGLDRLWVADLTSINIAEGFSCAPLDHCS</sequence>
<evidence type="ECO:0000313" key="1">
    <source>
        <dbReference type="EMBL" id="SPJ24128.1"/>
    </source>
</evidence>
<gene>
    <name evidence="1" type="ORF">PAA8504_01955</name>
</gene>
<dbReference type="Proteomes" id="UP000244912">
    <property type="component" value="Unassembled WGS sequence"/>
</dbReference>
<evidence type="ECO:0000313" key="2">
    <source>
        <dbReference type="Proteomes" id="UP000244912"/>
    </source>
</evidence>
<name>A0A2R8BVC3_9RHOB</name>
<dbReference type="RefSeq" id="WP_146190476.1">
    <property type="nucleotide sequence ID" value="NZ_ONZF01000003.1"/>
</dbReference>
<organism evidence="1 2">
    <name type="scientific">Palleronia abyssalis</name>
    <dbReference type="NCBI Taxonomy" id="1501240"/>
    <lineage>
        <taxon>Bacteria</taxon>
        <taxon>Pseudomonadati</taxon>
        <taxon>Pseudomonadota</taxon>
        <taxon>Alphaproteobacteria</taxon>
        <taxon>Rhodobacterales</taxon>
        <taxon>Roseobacteraceae</taxon>
        <taxon>Palleronia</taxon>
    </lineage>
</organism>
<reference evidence="1 2" key="1">
    <citation type="submission" date="2018-03" db="EMBL/GenBank/DDBJ databases">
        <authorList>
            <person name="Keele B.F."/>
        </authorList>
    </citation>
    <scope>NUCLEOTIDE SEQUENCE [LARGE SCALE GENOMIC DNA]</scope>
    <source>
        <strain evidence="1 2">CECT 8504</strain>
    </source>
</reference>
<protein>
    <submittedName>
        <fullName evidence="1">Uncharacterized protein</fullName>
    </submittedName>
</protein>
<keyword evidence="2" id="KW-1185">Reference proteome</keyword>
<dbReference type="AlphaFoldDB" id="A0A2R8BVC3"/>
<accession>A0A2R8BVC3</accession>
<dbReference type="EMBL" id="ONZF01000003">
    <property type="protein sequence ID" value="SPJ24128.1"/>
    <property type="molecule type" value="Genomic_DNA"/>
</dbReference>
<dbReference type="OrthoDB" id="9814072at2"/>